<proteinExistence type="predicted"/>
<reference evidence="3 4" key="1">
    <citation type="submission" date="2018-07" db="EMBL/GenBank/DDBJ databases">
        <title>Parabacteroides acidifaciens nov. sp., isolated from human feces.</title>
        <authorList>
            <person name="Wang Y.J."/>
        </authorList>
    </citation>
    <scope>NUCLEOTIDE SEQUENCE [LARGE SCALE GENOMIC DNA]</scope>
    <source>
        <strain evidence="3 4">426-9</strain>
    </source>
</reference>
<dbReference type="SUPFAM" id="SSF50998">
    <property type="entry name" value="Quinoprotein alcohol dehydrogenase-like"/>
    <property type="match status" value="1"/>
</dbReference>
<dbReference type="Gene3D" id="2.130.10.10">
    <property type="entry name" value="YVTN repeat-like/Quinoprotein amine dehydrogenase"/>
    <property type="match status" value="1"/>
</dbReference>
<dbReference type="InterPro" id="IPR011047">
    <property type="entry name" value="Quinoprotein_ADH-like_sf"/>
</dbReference>
<dbReference type="InterPro" id="IPR015943">
    <property type="entry name" value="WD40/YVTN_repeat-like_dom_sf"/>
</dbReference>
<protein>
    <recommendedName>
        <fullName evidence="6">YncE family protein</fullName>
    </recommendedName>
</protein>
<dbReference type="EMBL" id="JACRTI010000023">
    <property type="protein sequence ID" value="MBC8602182.1"/>
    <property type="molecule type" value="Genomic_DNA"/>
</dbReference>
<dbReference type="RefSeq" id="WP_147292113.1">
    <property type="nucleotide sequence ID" value="NZ_JACRTI010000023.1"/>
</dbReference>
<keyword evidence="1" id="KW-0732">Signal</keyword>
<feature type="chain" id="PRO_5017827929" description="YncE family protein" evidence="1">
    <location>
        <begin position="22"/>
        <end position="363"/>
    </location>
</feature>
<keyword evidence="5" id="KW-1185">Reference proteome</keyword>
<evidence type="ECO:0000256" key="1">
    <source>
        <dbReference type="SAM" id="SignalP"/>
    </source>
</evidence>
<organism evidence="3 4">
    <name type="scientific">Parabacteroides acidifaciens</name>
    <dbReference type="NCBI Taxonomy" id="2290935"/>
    <lineage>
        <taxon>Bacteria</taxon>
        <taxon>Pseudomonadati</taxon>
        <taxon>Bacteroidota</taxon>
        <taxon>Bacteroidia</taxon>
        <taxon>Bacteroidales</taxon>
        <taxon>Tannerellaceae</taxon>
        <taxon>Parabacteroides</taxon>
    </lineage>
</organism>
<name>A0A3D8HDW0_9BACT</name>
<dbReference type="PANTHER" id="PTHR47197">
    <property type="entry name" value="PROTEIN NIRF"/>
    <property type="match status" value="1"/>
</dbReference>
<comment type="caution">
    <text evidence="3">The sequence shown here is derived from an EMBL/GenBank/DDBJ whole genome shotgun (WGS) entry which is preliminary data.</text>
</comment>
<evidence type="ECO:0000313" key="4">
    <source>
        <dbReference type="Proteomes" id="UP000256321"/>
    </source>
</evidence>
<evidence type="ECO:0000313" key="3">
    <source>
        <dbReference type="EMBL" id="RDU49081.1"/>
    </source>
</evidence>
<accession>A0A3D8HDW0</accession>
<gene>
    <name evidence="3" type="ORF">DWU89_10965</name>
    <name evidence="2" type="ORF">H8784_10695</name>
</gene>
<reference evidence="2 5" key="2">
    <citation type="submission" date="2020-08" db="EMBL/GenBank/DDBJ databases">
        <title>Genome public.</title>
        <authorList>
            <person name="Liu C."/>
            <person name="Sun Q."/>
        </authorList>
    </citation>
    <scope>NUCLEOTIDE SEQUENCE [LARGE SCALE GENOMIC DNA]</scope>
    <source>
        <strain evidence="2 5">426_9</strain>
    </source>
</reference>
<dbReference type="InterPro" id="IPR051200">
    <property type="entry name" value="Host-pathogen_enzymatic-act"/>
</dbReference>
<evidence type="ECO:0000313" key="5">
    <source>
        <dbReference type="Proteomes" id="UP000629596"/>
    </source>
</evidence>
<dbReference type="Proteomes" id="UP000256321">
    <property type="component" value="Unassembled WGS sequence"/>
</dbReference>
<evidence type="ECO:0000313" key="2">
    <source>
        <dbReference type="EMBL" id="MBC8602182.1"/>
    </source>
</evidence>
<dbReference type="AlphaFoldDB" id="A0A3D8HDW0"/>
<sequence length="363" mass="39382">MKKKYLLFALCSLMAVPFVSCDNDDDPKPDVPAETSTTGVYLLNAGKMNSNNATLDYYNPETKELTTKVFAAANGRGLGDTANDMLIYGSKMYIAVNTSATIEVTDLSGKSLKTISPKDESNQPQQPRMLTAAGGKVYVTLFDGHLACIDTTSMEIVKKVKVGPNPEGVCELNGKLYVANSGGYNEVQDSTLSVVDANTFEVTGSIVVTINPKTVQKDDEGNLYVLSLGNYGNIGNELQRLNVATGDSKVIEKNSQLVSTVCGDKIYIYSAKQENWVVTDYDFKVYDIKKGNLEDKSFITDGTKLDNTYCMSSDPVTGNVYIGTSDYTSTGDMFIFSSEGKLINQLALSGLNPMGAYFLTEQK</sequence>
<dbReference type="EMBL" id="QREV01000023">
    <property type="protein sequence ID" value="RDU49081.1"/>
    <property type="molecule type" value="Genomic_DNA"/>
</dbReference>
<dbReference type="Pfam" id="PF16819">
    <property type="entry name" value="DUF5074"/>
    <property type="match status" value="1"/>
</dbReference>
<feature type="signal peptide" evidence="1">
    <location>
        <begin position="1"/>
        <end position="21"/>
    </location>
</feature>
<dbReference type="InterPro" id="IPR031815">
    <property type="entry name" value="DUF5074"/>
</dbReference>
<dbReference type="PANTHER" id="PTHR47197:SF3">
    <property type="entry name" value="DIHYDRO-HEME D1 DEHYDROGENASE"/>
    <property type="match status" value="1"/>
</dbReference>
<evidence type="ECO:0008006" key="6">
    <source>
        <dbReference type="Google" id="ProtNLM"/>
    </source>
</evidence>
<dbReference type="Proteomes" id="UP000629596">
    <property type="component" value="Unassembled WGS sequence"/>
</dbReference>